<dbReference type="AlphaFoldDB" id="M1DLM3"/>
<name>M1DLM3_SOLTU</name>
<reference evidence="2" key="1">
    <citation type="journal article" date="2011" name="Nature">
        <title>Genome sequence and analysis of the tuber crop potato.</title>
        <authorList>
            <consortium name="The Potato Genome Sequencing Consortium"/>
        </authorList>
    </citation>
    <scope>NUCLEOTIDE SEQUENCE [LARGE SCALE GENOMIC DNA]</scope>
    <source>
        <strain evidence="2">cv. DM1-3 516 R44</strain>
    </source>
</reference>
<dbReference type="Proteomes" id="UP000011115">
    <property type="component" value="Unassembled WGS sequence"/>
</dbReference>
<reference evidence="1" key="2">
    <citation type="submission" date="2015-06" db="UniProtKB">
        <authorList>
            <consortium name="EnsemblPlants"/>
        </authorList>
    </citation>
    <scope>IDENTIFICATION</scope>
    <source>
        <strain evidence="1">DM1-3 516 R44</strain>
    </source>
</reference>
<sequence length="116" mass="12812">MSVDRDFPYPTSDTNYGRPARTVIRSTVRRFRFSVSRSRLDRFPIFSSAASVKVRSPTHAHDLRTIGGPTPRPAGSYVGGLQITFEGNINLNPRPLPTGLGSIHGSWMPFMGGYCL</sequence>
<protein>
    <submittedName>
        <fullName evidence="1">Uncharacterized protein</fullName>
    </submittedName>
</protein>
<dbReference type="Gramene" id="PGSC0003DMT400090977">
    <property type="protein sequence ID" value="PGSC0003DMT400090977"/>
    <property type="gene ID" value="PGSC0003DMG400040548"/>
</dbReference>
<dbReference type="InParanoid" id="M1DLM3"/>
<keyword evidence="2" id="KW-1185">Reference proteome</keyword>
<organism evidence="1 2">
    <name type="scientific">Solanum tuberosum</name>
    <name type="common">Potato</name>
    <dbReference type="NCBI Taxonomy" id="4113"/>
    <lineage>
        <taxon>Eukaryota</taxon>
        <taxon>Viridiplantae</taxon>
        <taxon>Streptophyta</taxon>
        <taxon>Embryophyta</taxon>
        <taxon>Tracheophyta</taxon>
        <taxon>Spermatophyta</taxon>
        <taxon>Magnoliopsida</taxon>
        <taxon>eudicotyledons</taxon>
        <taxon>Gunneridae</taxon>
        <taxon>Pentapetalae</taxon>
        <taxon>asterids</taxon>
        <taxon>lamiids</taxon>
        <taxon>Solanales</taxon>
        <taxon>Solanaceae</taxon>
        <taxon>Solanoideae</taxon>
        <taxon>Solaneae</taxon>
        <taxon>Solanum</taxon>
    </lineage>
</organism>
<dbReference type="EnsemblPlants" id="PGSC0003DMT400090977">
    <property type="protein sequence ID" value="PGSC0003DMT400090977"/>
    <property type="gene ID" value="PGSC0003DMG400040548"/>
</dbReference>
<accession>M1DLM3</accession>
<proteinExistence type="predicted"/>
<evidence type="ECO:0000313" key="2">
    <source>
        <dbReference type="Proteomes" id="UP000011115"/>
    </source>
</evidence>
<dbReference type="PaxDb" id="4113-PGSC0003DMT400090977"/>
<evidence type="ECO:0000313" key="1">
    <source>
        <dbReference type="EnsemblPlants" id="PGSC0003DMT400090977"/>
    </source>
</evidence>
<dbReference type="HOGENOM" id="CLU_2101225_0_0_1"/>